<reference evidence="3" key="1">
    <citation type="journal article" date="2019" name="Int. J. Syst. Evol. Microbiol.">
        <title>The Global Catalogue of Microorganisms (GCM) 10K type strain sequencing project: providing services to taxonomists for standard genome sequencing and annotation.</title>
        <authorList>
            <consortium name="The Broad Institute Genomics Platform"/>
            <consortium name="The Broad Institute Genome Sequencing Center for Infectious Disease"/>
            <person name="Wu L."/>
            <person name="Ma J."/>
        </authorList>
    </citation>
    <scope>NUCLEOTIDE SEQUENCE [LARGE SCALE GENOMIC DNA]</scope>
    <source>
        <strain evidence="3">CGMCC 1.10363</strain>
    </source>
</reference>
<protein>
    <submittedName>
        <fullName evidence="2">Nickel-binding protein</fullName>
    </submittedName>
</protein>
<dbReference type="Proteomes" id="UP001595900">
    <property type="component" value="Unassembled WGS sequence"/>
</dbReference>
<comment type="caution">
    <text evidence="2">The sequence shown here is derived from an EMBL/GenBank/DDBJ whole genome shotgun (WGS) entry which is preliminary data.</text>
</comment>
<feature type="region of interest" description="Disordered" evidence="1">
    <location>
        <begin position="1"/>
        <end position="23"/>
    </location>
</feature>
<name>A0ABV8Q4P6_9MICO</name>
<dbReference type="InterPro" id="IPR025336">
    <property type="entry name" value="SCO4226-like"/>
</dbReference>
<keyword evidence="3" id="KW-1185">Reference proteome</keyword>
<evidence type="ECO:0000313" key="2">
    <source>
        <dbReference type="EMBL" id="MFC4242466.1"/>
    </source>
</evidence>
<feature type="compositionally biased region" description="Basic residues" evidence="1">
    <location>
        <begin position="7"/>
        <end position="23"/>
    </location>
</feature>
<gene>
    <name evidence="2" type="ORF">ACFOYW_03695</name>
</gene>
<dbReference type="EMBL" id="JBHSCN010000002">
    <property type="protein sequence ID" value="MFC4242466.1"/>
    <property type="molecule type" value="Genomic_DNA"/>
</dbReference>
<dbReference type="Pfam" id="PF14026">
    <property type="entry name" value="SCO4226-like"/>
    <property type="match status" value="1"/>
</dbReference>
<dbReference type="RefSeq" id="WP_390227297.1">
    <property type="nucleotide sequence ID" value="NZ_JBHSCN010000002.1"/>
</dbReference>
<evidence type="ECO:0000313" key="3">
    <source>
        <dbReference type="Proteomes" id="UP001595900"/>
    </source>
</evidence>
<organism evidence="2 3">
    <name type="scientific">Gryllotalpicola reticulitermitis</name>
    <dbReference type="NCBI Taxonomy" id="1184153"/>
    <lineage>
        <taxon>Bacteria</taxon>
        <taxon>Bacillati</taxon>
        <taxon>Actinomycetota</taxon>
        <taxon>Actinomycetes</taxon>
        <taxon>Micrococcales</taxon>
        <taxon>Microbacteriaceae</taxon>
        <taxon>Gryllotalpicola</taxon>
    </lineage>
</organism>
<accession>A0ABV8Q4P6</accession>
<evidence type="ECO:0000256" key="1">
    <source>
        <dbReference type="SAM" id="MobiDB-lite"/>
    </source>
</evidence>
<dbReference type="InterPro" id="IPR042557">
    <property type="entry name" value="SCO4226"/>
</dbReference>
<dbReference type="Gene3D" id="3.30.70.3090">
    <property type="entry name" value="ORF SCO4226, nickel-binding ferredoxin-like monomer"/>
    <property type="match status" value="1"/>
</dbReference>
<proteinExistence type="predicted"/>
<sequence>MTAPPARRTRLRRPDRRPRRSALARRVALRARKGPARRSADDVAKAHAADLATQGEHGVNYLNHWVDEAKGQIFCLVDAANADAANTVHREAHGLVADEIHEVSQG</sequence>